<dbReference type="InterPro" id="IPR010985">
    <property type="entry name" value="Ribbon_hlx_hlx"/>
</dbReference>
<proteinExistence type="predicted"/>
<dbReference type="KEGG" id="lfo:LMK00_12075"/>
<keyword evidence="1" id="KW-0614">Plasmid</keyword>
<dbReference type="EMBL" id="CP086400">
    <property type="protein sequence ID" value="USJ21629.1"/>
    <property type="molecule type" value="Genomic_DNA"/>
</dbReference>
<reference evidence="1" key="1">
    <citation type="journal article" date="2022" name="Front. Microbiol.">
        <title>Feed Insects as a Reservoir of Granadaene-Producing Lactococci.</title>
        <authorList>
            <person name="Neuzil-Bunesova V."/>
            <person name="Ramirez Garcia A."/>
            <person name="Modrackova N."/>
            <person name="Makovska M."/>
            <person name="Sabolova M."/>
            <person name="Sproer C."/>
            <person name="Bunk B."/>
            <person name="Blom J."/>
            <person name="Schwab C."/>
        </authorList>
    </citation>
    <scope>NUCLEOTIDE SEQUENCE</scope>
    <source>
        <strain evidence="1">I4/6O</strain>
    </source>
</reference>
<gene>
    <name evidence="1" type="ORF">LMK00_12075</name>
</gene>
<geneLocation type="plasmid" evidence="1 2">
    <name>p4</name>
</geneLocation>
<name>A0A9Q8Y5P5_9LACT</name>
<dbReference type="AlphaFoldDB" id="A0A9Q8Y5P5"/>
<dbReference type="SUPFAM" id="SSF47598">
    <property type="entry name" value="Ribbon-helix-helix"/>
    <property type="match status" value="1"/>
</dbReference>
<sequence>MVAEDKKRVMITLSKDVADKLEDIAKQKGLSKSGLITTWVNEYRRDEIK</sequence>
<dbReference type="GO" id="GO:0006355">
    <property type="term" value="P:regulation of DNA-templated transcription"/>
    <property type="evidence" value="ECO:0007669"/>
    <property type="project" value="InterPro"/>
</dbReference>
<dbReference type="InterPro" id="IPR013321">
    <property type="entry name" value="Arc_rbn_hlx_hlx"/>
</dbReference>
<accession>A0A9Q8Y5P5</accession>
<organism evidence="1 2">
    <name type="scientific">Lactococcus formosensis</name>
    <dbReference type="NCBI Taxonomy" id="1281486"/>
    <lineage>
        <taxon>Bacteria</taxon>
        <taxon>Bacillati</taxon>
        <taxon>Bacillota</taxon>
        <taxon>Bacilli</taxon>
        <taxon>Lactobacillales</taxon>
        <taxon>Streptococcaceae</taxon>
        <taxon>Lactococcus</taxon>
    </lineage>
</organism>
<evidence type="ECO:0000313" key="1">
    <source>
        <dbReference type="EMBL" id="USJ21629.1"/>
    </source>
</evidence>
<evidence type="ECO:0000313" key="2">
    <source>
        <dbReference type="Proteomes" id="UP001056730"/>
    </source>
</evidence>
<dbReference type="RefSeq" id="WP_252175993.1">
    <property type="nucleotide sequence ID" value="NZ_CP086400.1"/>
</dbReference>
<protein>
    <submittedName>
        <fullName evidence="1">Transcriptional regulator</fullName>
    </submittedName>
</protein>
<dbReference type="Gene3D" id="1.10.1220.10">
    <property type="entry name" value="Met repressor-like"/>
    <property type="match status" value="1"/>
</dbReference>
<dbReference type="Proteomes" id="UP001056730">
    <property type="component" value="Plasmid p4"/>
</dbReference>